<dbReference type="PANTHER" id="PTHR30313:SF2">
    <property type="entry name" value="DNA PRIMASE"/>
    <property type="match status" value="1"/>
</dbReference>
<dbReference type="EC" id="2.7.7.101" evidence="12"/>
<proteinExistence type="inferred from homology"/>
<dbReference type="Pfam" id="PF08278">
    <property type="entry name" value="DnaG_DnaB_bind"/>
    <property type="match status" value="1"/>
</dbReference>
<feature type="compositionally biased region" description="Basic and acidic residues" evidence="14">
    <location>
        <begin position="580"/>
        <end position="597"/>
    </location>
</feature>
<dbReference type="PIRSF" id="PIRSF002811">
    <property type="entry name" value="DnaG"/>
    <property type="match status" value="1"/>
</dbReference>
<dbReference type="Gene3D" id="1.20.50.20">
    <property type="entry name" value="DnaG, RNA polymerase domain, helical bundle"/>
    <property type="match status" value="1"/>
</dbReference>
<dbReference type="Gene3D" id="1.10.860.10">
    <property type="entry name" value="DNAb Helicase, Chain A"/>
    <property type="match status" value="1"/>
</dbReference>
<dbReference type="InterPro" id="IPR019475">
    <property type="entry name" value="DNA_primase_DnaB-bd"/>
</dbReference>
<keyword evidence="2 12" id="KW-0639">Primosome</keyword>
<dbReference type="InterPro" id="IPR002694">
    <property type="entry name" value="Znf_CHC2"/>
</dbReference>
<dbReference type="SMART" id="SM00400">
    <property type="entry name" value="ZnF_CHCC"/>
    <property type="match status" value="1"/>
</dbReference>
<dbReference type="SUPFAM" id="SSF56731">
    <property type="entry name" value="DNA primase core"/>
    <property type="match status" value="1"/>
</dbReference>
<evidence type="ECO:0000259" key="15">
    <source>
        <dbReference type="PROSITE" id="PS50880"/>
    </source>
</evidence>
<feature type="domain" description="Toprim" evidence="15">
    <location>
        <begin position="260"/>
        <end position="342"/>
    </location>
</feature>
<dbReference type="SUPFAM" id="SSF117023">
    <property type="entry name" value="DNA primase DnaG, C-terminal domain"/>
    <property type="match status" value="1"/>
</dbReference>
<dbReference type="Pfam" id="PF08275">
    <property type="entry name" value="DNAG_N"/>
    <property type="match status" value="1"/>
</dbReference>
<evidence type="ECO:0000256" key="14">
    <source>
        <dbReference type="SAM" id="MobiDB-lite"/>
    </source>
</evidence>
<keyword evidence="17" id="KW-1185">Reference proteome</keyword>
<dbReference type="Pfam" id="PF13155">
    <property type="entry name" value="Toprim_2"/>
    <property type="match status" value="1"/>
</dbReference>
<keyword evidence="8 12" id="KW-0862">Zinc</keyword>
<dbReference type="InterPro" id="IPR050219">
    <property type="entry name" value="DnaG_primase"/>
</dbReference>
<keyword evidence="5 12" id="KW-0235">DNA replication</keyword>
<dbReference type="PANTHER" id="PTHR30313">
    <property type="entry name" value="DNA PRIMASE"/>
    <property type="match status" value="1"/>
</dbReference>
<evidence type="ECO:0000256" key="7">
    <source>
        <dbReference type="ARBA" id="ARBA00022771"/>
    </source>
</evidence>
<dbReference type="HAMAP" id="MF_00974">
    <property type="entry name" value="DNA_primase_DnaG"/>
    <property type="match status" value="1"/>
</dbReference>
<accession>A0ABV4TSW6</accession>
<keyword evidence="6 12" id="KW-0479">Metal-binding</keyword>
<protein>
    <recommendedName>
        <fullName evidence="12 13">DNA primase</fullName>
        <ecNumber evidence="12">2.7.7.101</ecNumber>
    </recommendedName>
</protein>
<keyword evidence="4 12" id="KW-0548">Nucleotidyltransferase</keyword>
<dbReference type="RefSeq" id="WP_373654502.1">
    <property type="nucleotide sequence ID" value="NZ_JBGUAW010000002.1"/>
</dbReference>
<evidence type="ECO:0000313" key="17">
    <source>
        <dbReference type="Proteomes" id="UP001575181"/>
    </source>
</evidence>
<evidence type="ECO:0000256" key="4">
    <source>
        <dbReference type="ARBA" id="ARBA00022695"/>
    </source>
</evidence>
<dbReference type="Gene3D" id="3.90.580.10">
    <property type="entry name" value="Zinc finger, CHC2-type domain"/>
    <property type="match status" value="1"/>
</dbReference>
<dbReference type="InterPro" id="IPR013264">
    <property type="entry name" value="DNAG_N"/>
</dbReference>
<dbReference type="InterPro" id="IPR030846">
    <property type="entry name" value="DnaG_bac"/>
</dbReference>
<evidence type="ECO:0000256" key="2">
    <source>
        <dbReference type="ARBA" id="ARBA00022515"/>
    </source>
</evidence>
<sequence length="608" mass="68046">MGRIPQSFIDELLARADIVEVVDECVPLKKQGGNFKARCPFHEERTPSFNVNPERQIFHCFGCGAGGNVLGFLMEYEHLRFPEAVRELAGRYGLEVPEEAGGGREDRDTEGPSPAFLAEVNEKAARYYEYQLRHHEQAEQVQSYLQERGISGETAARFRLGFAPAGWRNLAGALGRDAANREALEALGLVINRSGSVYDRFRERLMFPIRDRRGRVIAFGGRVLGDGEPKYLNSPEGPLFHKGRELYGLHEARQALRREQRALVVEGYMDVIALAQAGVDHAVAPLGTALTGDQLRLLLRTVPEVVFCFDGDDAGRDAAWRALETALPEAGQGRLVRFLFLPEGEDPDSLVRREGAAAFRERLDAGLPLFEFMIQGLKERVDLDYAEGRDRLLELAGPFYGHIRDEKVRDLLVQRLDGIVKLGQKQVIRHLQRSMPRNRGSNVAEGADQVQRSLEFLRRQPVTRRALLLLLYDPHQLAEDVLAVADDLSRHRSTGIHLLLSASEIVHAHPEISVGALIEHMRQIPYGEALAQLAGQDPGVPPEGRRMELKGCLHKLQVHAIQARLDALEEQARASSLSTEEWKEFTDLKRQKQDLERIAAPQPGPATQ</sequence>
<comment type="cofactor">
    <cofactor evidence="12 13">
        <name>Zn(2+)</name>
        <dbReference type="ChEBI" id="CHEBI:29105"/>
    </cofactor>
    <text evidence="12 13">Binds 1 zinc ion per monomer.</text>
</comment>
<evidence type="ECO:0000313" key="16">
    <source>
        <dbReference type="EMBL" id="MFA9459714.1"/>
    </source>
</evidence>
<dbReference type="Proteomes" id="UP001575181">
    <property type="component" value="Unassembled WGS sequence"/>
</dbReference>
<dbReference type="SUPFAM" id="SSF57783">
    <property type="entry name" value="Zinc beta-ribbon"/>
    <property type="match status" value="1"/>
</dbReference>
<comment type="similarity">
    <text evidence="12 13">Belongs to the DnaG primase family.</text>
</comment>
<keyword evidence="3 12" id="KW-0808">Transferase</keyword>
<keyword evidence="11 12" id="KW-0804">Transcription</keyword>
<dbReference type="NCBIfam" id="TIGR01391">
    <property type="entry name" value="dnaG"/>
    <property type="match status" value="1"/>
</dbReference>
<feature type="zinc finger region" description="CHC2-type" evidence="12">
    <location>
        <begin position="39"/>
        <end position="63"/>
    </location>
</feature>
<organism evidence="16 17">
    <name type="scientific">Thiohalorhabdus methylotrophus</name>
    <dbReference type="NCBI Taxonomy" id="3242694"/>
    <lineage>
        <taxon>Bacteria</taxon>
        <taxon>Pseudomonadati</taxon>
        <taxon>Pseudomonadota</taxon>
        <taxon>Gammaproteobacteria</taxon>
        <taxon>Thiohalorhabdales</taxon>
        <taxon>Thiohalorhabdaceae</taxon>
        <taxon>Thiohalorhabdus</taxon>
    </lineage>
</organism>
<dbReference type="InterPro" id="IPR034151">
    <property type="entry name" value="TOPRIM_DnaG_bac"/>
</dbReference>
<dbReference type="EMBL" id="JBGUAW010000002">
    <property type="protein sequence ID" value="MFA9459714.1"/>
    <property type="molecule type" value="Genomic_DNA"/>
</dbReference>
<keyword evidence="9" id="KW-0460">Magnesium</keyword>
<dbReference type="InterPro" id="IPR036977">
    <property type="entry name" value="DNA_primase_Znf_CHC2"/>
</dbReference>
<dbReference type="InterPro" id="IPR037068">
    <property type="entry name" value="DNA_primase_core_N_sf"/>
</dbReference>
<evidence type="ECO:0000256" key="13">
    <source>
        <dbReference type="PIRNR" id="PIRNR002811"/>
    </source>
</evidence>
<comment type="domain">
    <text evidence="12">Contains an N-terminal zinc-binding domain, a central core domain that contains the primase activity, and a C-terminal DnaB-binding domain.</text>
</comment>
<evidence type="ECO:0000256" key="11">
    <source>
        <dbReference type="ARBA" id="ARBA00023163"/>
    </source>
</evidence>
<dbReference type="SMART" id="SM00493">
    <property type="entry name" value="TOPRIM"/>
    <property type="match status" value="1"/>
</dbReference>
<comment type="caution">
    <text evidence="16">The sequence shown here is derived from an EMBL/GenBank/DDBJ whole genome shotgun (WGS) entry which is preliminary data.</text>
</comment>
<evidence type="ECO:0000256" key="5">
    <source>
        <dbReference type="ARBA" id="ARBA00022705"/>
    </source>
</evidence>
<dbReference type="Pfam" id="PF10410">
    <property type="entry name" value="DnaB_bind"/>
    <property type="match status" value="1"/>
</dbReference>
<feature type="region of interest" description="Disordered" evidence="14">
    <location>
        <begin position="574"/>
        <end position="608"/>
    </location>
</feature>
<dbReference type="InterPro" id="IPR006295">
    <property type="entry name" value="DNA_primase_DnaG"/>
</dbReference>
<dbReference type="PROSITE" id="PS50880">
    <property type="entry name" value="TOPRIM"/>
    <property type="match status" value="1"/>
</dbReference>
<keyword evidence="1 12" id="KW-0240">DNA-directed RNA polymerase</keyword>
<name>A0ABV4TSW6_9GAMM</name>
<dbReference type="Gene3D" id="3.90.980.10">
    <property type="entry name" value="DNA primase, catalytic core, N-terminal domain"/>
    <property type="match status" value="1"/>
</dbReference>
<gene>
    <name evidence="12 16" type="primary">dnaG</name>
    <name evidence="16" type="ORF">ACERLL_02600</name>
</gene>
<dbReference type="Pfam" id="PF01807">
    <property type="entry name" value="Zn_ribbon_DnaG"/>
    <property type="match status" value="1"/>
</dbReference>
<dbReference type="InterPro" id="IPR006171">
    <property type="entry name" value="TOPRIM_dom"/>
</dbReference>
<evidence type="ECO:0000256" key="1">
    <source>
        <dbReference type="ARBA" id="ARBA00022478"/>
    </source>
</evidence>
<keyword evidence="10 12" id="KW-0238">DNA-binding</keyword>
<evidence type="ECO:0000256" key="10">
    <source>
        <dbReference type="ARBA" id="ARBA00023125"/>
    </source>
</evidence>
<dbReference type="InterPro" id="IPR016136">
    <property type="entry name" value="DNA_helicase_N/primase_C"/>
</dbReference>
<dbReference type="CDD" id="cd03364">
    <property type="entry name" value="TOPRIM_DnaG_primases"/>
    <property type="match status" value="1"/>
</dbReference>
<evidence type="ECO:0000256" key="3">
    <source>
        <dbReference type="ARBA" id="ARBA00022679"/>
    </source>
</evidence>
<keyword evidence="7 12" id="KW-0863">Zinc-finger</keyword>
<reference evidence="16 17" key="1">
    <citation type="submission" date="2024-08" db="EMBL/GenBank/DDBJ databases">
        <title>Whole-genome sequencing of halo(alkali)philic microorganisms from hypersaline lakes.</title>
        <authorList>
            <person name="Sorokin D.Y."/>
            <person name="Merkel A.Y."/>
            <person name="Messina E."/>
            <person name="Yakimov M."/>
        </authorList>
    </citation>
    <scope>NUCLEOTIDE SEQUENCE [LARGE SCALE GENOMIC DNA]</scope>
    <source>
        <strain evidence="16 17">Cl-TMA</strain>
    </source>
</reference>
<dbReference type="Gene3D" id="3.40.1360.10">
    <property type="match status" value="1"/>
</dbReference>
<dbReference type="SMART" id="SM00766">
    <property type="entry name" value="DnaG_DnaB_bind"/>
    <property type="match status" value="1"/>
</dbReference>
<evidence type="ECO:0000256" key="8">
    <source>
        <dbReference type="ARBA" id="ARBA00022833"/>
    </source>
</evidence>
<dbReference type="InterPro" id="IPR013173">
    <property type="entry name" value="DNA_primase_DnaG_DnaB-bd_dom"/>
</dbReference>
<comment type="catalytic activity">
    <reaction evidence="12">
        <text>ssDNA + n NTP = ssDNA/pppN(pN)n-1 hybrid + (n-1) diphosphate.</text>
        <dbReference type="EC" id="2.7.7.101"/>
    </reaction>
</comment>
<comment type="subunit">
    <text evidence="12">Monomer. Interacts with DnaB.</text>
</comment>
<comment type="function">
    <text evidence="12 13">RNA polymerase that catalyzes the synthesis of short RNA molecules used as primers for DNA polymerase during DNA replication.</text>
</comment>
<evidence type="ECO:0000256" key="9">
    <source>
        <dbReference type="ARBA" id="ARBA00022842"/>
    </source>
</evidence>
<evidence type="ECO:0000256" key="6">
    <source>
        <dbReference type="ARBA" id="ARBA00022723"/>
    </source>
</evidence>
<evidence type="ECO:0000256" key="12">
    <source>
        <dbReference type="HAMAP-Rule" id="MF_00974"/>
    </source>
</evidence>